<comment type="caution">
    <text evidence="2">The sequence shown here is derived from an EMBL/GenBank/DDBJ whole genome shotgun (WGS) entry which is preliminary data.</text>
</comment>
<keyword evidence="1" id="KW-0812">Transmembrane</keyword>
<dbReference type="RefSeq" id="XP_062677222.1">
    <property type="nucleotide sequence ID" value="XM_062827598.1"/>
</dbReference>
<evidence type="ECO:0000313" key="3">
    <source>
        <dbReference type="Proteomes" id="UP001278500"/>
    </source>
</evidence>
<gene>
    <name evidence="2" type="ORF">B0H65DRAFT_480728</name>
</gene>
<dbReference type="GeneID" id="87864752"/>
<evidence type="ECO:0000313" key="2">
    <source>
        <dbReference type="EMBL" id="KAK3335056.1"/>
    </source>
</evidence>
<reference evidence="2" key="2">
    <citation type="submission" date="2023-06" db="EMBL/GenBank/DDBJ databases">
        <authorList>
            <consortium name="Lawrence Berkeley National Laboratory"/>
            <person name="Haridas S."/>
            <person name="Hensen N."/>
            <person name="Bonometti L."/>
            <person name="Westerberg I."/>
            <person name="Brannstrom I.O."/>
            <person name="Guillou S."/>
            <person name="Cros-Aarteil S."/>
            <person name="Calhoun S."/>
            <person name="Kuo A."/>
            <person name="Mondo S."/>
            <person name="Pangilinan J."/>
            <person name="Riley R."/>
            <person name="Labutti K."/>
            <person name="Andreopoulos B."/>
            <person name="Lipzen A."/>
            <person name="Chen C."/>
            <person name="Yanf M."/>
            <person name="Daum C."/>
            <person name="Ng V."/>
            <person name="Clum A."/>
            <person name="Steindorff A."/>
            <person name="Ohm R."/>
            <person name="Martin F."/>
            <person name="Silar P."/>
            <person name="Natvig D."/>
            <person name="Lalanne C."/>
            <person name="Gautier V."/>
            <person name="Ament-Velasquez S.L."/>
            <person name="Kruys A."/>
            <person name="Hutchinson M.I."/>
            <person name="Powell A.J."/>
            <person name="Barry K."/>
            <person name="Miller A.N."/>
            <person name="Grigoriev I.V."/>
            <person name="Debuchy R."/>
            <person name="Gladieux P."/>
            <person name="Thoren M.H."/>
            <person name="Johannesson H."/>
        </authorList>
    </citation>
    <scope>NUCLEOTIDE SEQUENCE</scope>
    <source>
        <strain evidence="2">CBS 560.94</strain>
    </source>
</reference>
<evidence type="ECO:0000256" key="1">
    <source>
        <dbReference type="SAM" id="Phobius"/>
    </source>
</evidence>
<proteinExistence type="predicted"/>
<dbReference type="AlphaFoldDB" id="A0AAE0MJN8"/>
<reference evidence="2" key="1">
    <citation type="journal article" date="2023" name="Mol. Phylogenet. Evol.">
        <title>Genome-scale phylogeny and comparative genomics of the fungal order Sordariales.</title>
        <authorList>
            <person name="Hensen N."/>
            <person name="Bonometti L."/>
            <person name="Westerberg I."/>
            <person name="Brannstrom I.O."/>
            <person name="Guillou S."/>
            <person name="Cros-Aarteil S."/>
            <person name="Calhoun S."/>
            <person name="Haridas S."/>
            <person name="Kuo A."/>
            <person name="Mondo S."/>
            <person name="Pangilinan J."/>
            <person name="Riley R."/>
            <person name="LaButti K."/>
            <person name="Andreopoulos B."/>
            <person name="Lipzen A."/>
            <person name="Chen C."/>
            <person name="Yan M."/>
            <person name="Daum C."/>
            <person name="Ng V."/>
            <person name="Clum A."/>
            <person name="Steindorff A."/>
            <person name="Ohm R.A."/>
            <person name="Martin F."/>
            <person name="Silar P."/>
            <person name="Natvig D.O."/>
            <person name="Lalanne C."/>
            <person name="Gautier V."/>
            <person name="Ament-Velasquez S.L."/>
            <person name="Kruys A."/>
            <person name="Hutchinson M.I."/>
            <person name="Powell A.J."/>
            <person name="Barry K."/>
            <person name="Miller A.N."/>
            <person name="Grigoriev I.V."/>
            <person name="Debuchy R."/>
            <person name="Gladieux P."/>
            <person name="Hiltunen Thoren M."/>
            <person name="Johannesson H."/>
        </authorList>
    </citation>
    <scope>NUCLEOTIDE SEQUENCE</scope>
    <source>
        <strain evidence="2">CBS 560.94</strain>
    </source>
</reference>
<dbReference type="EMBL" id="JAUEPP010000009">
    <property type="protein sequence ID" value="KAK3335056.1"/>
    <property type="molecule type" value="Genomic_DNA"/>
</dbReference>
<keyword evidence="3" id="KW-1185">Reference proteome</keyword>
<protein>
    <submittedName>
        <fullName evidence="2">Uncharacterized protein</fullName>
    </submittedName>
</protein>
<dbReference type="Proteomes" id="UP001278500">
    <property type="component" value="Unassembled WGS sequence"/>
</dbReference>
<accession>A0AAE0MJN8</accession>
<keyword evidence="1" id="KW-0472">Membrane</keyword>
<sequence length="195" mass="21241">MSSLPPSSGSIYPSSTFHLLLLPCLKQPNTPTNPPLPKQTQTVLHKPTLCCHIPTRTPKKYPTGVSVNMADSQTHSTQSASLPQRRVQLPGRVIFFLCFLLGISFPAYGLTSKSTNDCQMSSAPVFDRFFYGGQVTTLVLTNLTYRPIPTPSETAFQTRITYLTFMQPYKAESHCLSLTVPPAVGTEGLGNGSGM</sequence>
<organism evidence="2 3">
    <name type="scientific">Neurospora tetraspora</name>
    <dbReference type="NCBI Taxonomy" id="94610"/>
    <lineage>
        <taxon>Eukaryota</taxon>
        <taxon>Fungi</taxon>
        <taxon>Dikarya</taxon>
        <taxon>Ascomycota</taxon>
        <taxon>Pezizomycotina</taxon>
        <taxon>Sordariomycetes</taxon>
        <taxon>Sordariomycetidae</taxon>
        <taxon>Sordariales</taxon>
        <taxon>Sordariaceae</taxon>
        <taxon>Neurospora</taxon>
    </lineage>
</organism>
<name>A0AAE0MJN8_9PEZI</name>
<keyword evidence="1" id="KW-1133">Transmembrane helix</keyword>
<feature type="transmembrane region" description="Helical" evidence="1">
    <location>
        <begin position="93"/>
        <end position="111"/>
    </location>
</feature>